<dbReference type="AlphaFoldDB" id="A0A1M6GSG8"/>
<dbReference type="Proteomes" id="UP000184510">
    <property type="component" value="Unassembled WGS sequence"/>
</dbReference>
<dbReference type="RefSeq" id="WP_143158636.1">
    <property type="nucleotide sequence ID" value="NZ_FQYR01000003.1"/>
</dbReference>
<evidence type="ECO:0000313" key="3">
    <source>
        <dbReference type="Proteomes" id="UP000184510"/>
    </source>
</evidence>
<dbReference type="EMBL" id="FQYR01000003">
    <property type="protein sequence ID" value="SHJ12806.1"/>
    <property type="molecule type" value="Genomic_DNA"/>
</dbReference>
<dbReference type="OrthoDB" id="190677at2"/>
<proteinExistence type="predicted"/>
<evidence type="ECO:0000259" key="1">
    <source>
        <dbReference type="Pfam" id="PF16798"/>
    </source>
</evidence>
<dbReference type="InParanoid" id="A0A1M6GSG8"/>
<gene>
    <name evidence="2" type="ORF">SAMN02745181_1251</name>
</gene>
<accession>A0A1M6GSG8</accession>
<organism evidence="2 3">
    <name type="scientific">Rubritalea squalenifaciens DSM 18772</name>
    <dbReference type="NCBI Taxonomy" id="1123071"/>
    <lineage>
        <taxon>Bacteria</taxon>
        <taxon>Pseudomonadati</taxon>
        <taxon>Verrucomicrobiota</taxon>
        <taxon>Verrucomicrobiia</taxon>
        <taxon>Verrucomicrobiales</taxon>
        <taxon>Rubritaleaceae</taxon>
        <taxon>Rubritalea</taxon>
    </lineage>
</organism>
<feature type="domain" description="DUF5069" evidence="1">
    <location>
        <begin position="6"/>
        <end position="140"/>
    </location>
</feature>
<dbReference type="STRING" id="1123071.SAMN02745181_1251"/>
<reference evidence="2 3" key="1">
    <citation type="submission" date="2016-11" db="EMBL/GenBank/DDBJ databases">
        <authorList>
            <person name="Jaros S."/>
            <person name="Januszkiewicz K."/>
            <person name="Wedrychowicz H."/>
        </authorList>
    </citation>
    <scope>NUCLEOTIDE SEQUENCE [LARGE SCALE GENOMIC DNA]</scope>
    <source>
        <strain evidence="2 3">DSM 18772</strain>
    </source>
</reference>
<evidence type="ECO:0000313" key="2">
    <source>
        <dbReference type="EMBL" id="SHJ12806.1"/>
    </source>
</evidence>
<dbReference type="InterPro" id="IPR031849">
    <property type="entry name" value="DUF5069"/>
</dbReference>
<protein>
    <recommendedName>
        <fullName evidence="1">DUF5069 domain-containing protein</fullName>
    </recommendedName>
</protein>
<name>A0A1M6GSG8_9BACT</name>
<sequence>MSTATTFPRSPKDEIDGIPYFPRMVDKIRKFAAGELHEDYHKNLGKALDLWTCQLLKIEYSELVDFVQGGATDEEALAWSFEKGGKPEATVKEWWCSYARNRGFRDDLSEKLELRKAEAGMADRHDICSFFDFMDAEEGR</sequence>
<dbReference type="Pfam" id="PF16798">
    <property type="entry name" value="DUF5069"/>
    <property type="match status" value="1"/>
</dbReference>
<keyword evidence="3" id="KW-1185">Reference proteome</keyword>